<evidence type="ECO:0000256" key="6">
    <source>
        <dbReference type="SAM" id="MobiDB-lite"/>
    </source>
</evidence>
<dbReference type="GO" id="GO:0035082">
    <property type="term" value="P:axoneme assembly"/>
    <property type="evidence" value="ECO:0007669"/>
    <property type="project" value="TreeGrafter"/>
</dbReference>
<dbReference type="GO" id="GO:0001534">
    <property type="term" value="C:radial spoke"/>
    <property type="evidence" value="ECO:0007669"/>
    <property type="project" value="InterPro"/>
</dbReference>
<feature type="compositionally biased region" description="Acidic residues" evidence="6">
    <location>
        <begin position="574"/>
        <end position="593"/>
    </location>
</feature>
<dbReference type="PANTHER" id="PTHR13159:SF0">
    <property type="entry name" value="RADIAL SPOKE HEAD 6 HOMOLOG A"/>
    <property type="match status" value="1"/>
</dbReference>
<comment type="subcellular location">
    <subcellularLocation>
        <location evidence="1">Cytoplasm</location>
        <location evidence="1">Cytoskeleton</location>
        <location evidence="1">Cilium axoneme</location>
    </subcellularLocation>
</comment>
<evidence type="ECO:0000313" key="8">
    <source>
        <dbReference type="Proteomes" id="UP001154078"/>
    </source>
</evidence>
<dbReference type="GO" id="GO:0060294">
    <property type="term" value="P:cilium movement involved in cell motility"/>
    <property type="evidence" value="ECO:0007669"/>
    <property type="project" value="InterPro"/>
</dbReference>
<dbReference type="Proteomes" id="UP001154078">
    <property type="component" value="Chromosome 2"/>
</dbReference>
<name>A0A9P0AYE9_BRAAE</name>
<feature type="region of interest" description="Disordered" evidence="6">
    <location>
        <begin position="420"/>
        <end position="456"/>
    </location>
</feature>
<keyword evidence="5" id="KW-0966">Cell projection</keyword>
<feature type="compositionally biased region" description="Acidic residues" evidence="6">
    <location>
        <begin position="428"/>
        <end position="441"/>
    </location>
</feature>
<feature type="compositionally biased region" description="Basic and acidic residues" evidence="6">
    <location>
        <begin position="235"/>
        <end position="247"/>
    </location>
</feature>
<dbReference type="CDD" id="cd22963">
    <property type="entry name" value="DD_CrRSP4-like"/>
    <property type="match status" value="1"/>
</dbReference>
<dbReference type="Pfam" id="PF04712">
    <property type="entry name" value="Radial_spoke"/>
    <property type="match status" value="1"/>
</dbReference>
<evidence type="ECO:0000313" key="7">
    <source>
        <dbReference type="EMBL" id="CAH0550690.1"/>
    </source>
</evidence>
<evidence type="ECO:0000256" key="5">
    <source>
        <dbReference type="ARBA" id="ARBA00023273"/>
    </source>
</evidence>
<sequence>MIYDYIQNREDHPDDVTDVAPNYEQEFVNAKSFLQRTSTVTGDNMYDHLTDCLNKILAERPENVIDFFEEYSRKVKERRYYPLTDHLEDIYVPPGRFAFANKIMPFLKPLAPGEPSTVDPDDLEIADMSKNNMLQLLYYFEQTGVGLPRNDMFYLTLSMRKLIHSKPISKIRFWGVIYGIFKNYIILEAELKEEEYIKRNEKLLQDEILPPPPITDETALQKSGEEIEKALEELKHQQDIGGEDRTTKYPRQLPPEPPNLFEEPPEAPSEPSGVGINKKVYFCCNEIGDDWIELPDITPKHIRIARQIYKSFSGFLDREVLTYPEFPGLEKDYLRAQIARISAGTDISPLGFYTFSPGGEGEGEEEEEEEAEEGGDQQKTTYSENPKYDPPPLKDLLDMSVSFWVHHTLYILPQGRTSWWNPNPLPEQGEEMDEEMGEGEEEKEKPIGPEPETGPPLLTPCSEDATLEAVPAWSIRCSSKIAEEYAIAIVRSNLWPGGYTFTTQGKLWQNIYLGFGLKYLEHNFSPTPLPPVQQDYPIGPEIMEIMDPTGAQEEEWRIAHLPKPPPIKIMGGEELGEEEEDEDEDEDDDDDDE</sequence>
<organism evidence="7 8">
    <name type="scientific">Brassicogethes aeneus</name>
    <name type="common">Rape pollen beetle</name>
    <name type="synonym">Meligethes aeneus</name>
    <dbReference type="NCBI Taxonomy" id="1431903"/>
    <lineage>
        <taxon>Eukaryota</taxon>
        <taxon>Metazoa</taxon>
        <taxon>Ecdysozoa</taxon>
        <taxon>Arthropoda</taxon>
        <taxon>Hexapoda</taxon>
        <taxon>Insecta</taxon>
        <taxon>Pterygota</taxon>
        <taxon>Neoptera</taxon>
        <taxon>Endopterygota</taxon>
        <taxon>Coleoptera</taxon>
        <taxon>Polyphaga</taxon>
        <taxon>Cucujiformia</taxon>
        <taxon>Nitidulidae</taxon>
        <taxon>Meligethinae</taxon>
        <taxon>Brassicogethes</taxon>
    </lineage>
</organism>
<feature type="region of interest" description="Disordered" evidence="6">
    <location>
        <begin position="235"/>
        <end position="272"/>
    </location>
</feature>
<gene>
    <name evidence="7" type="ORF">MELIAE_LOCUS3451</name>
</gene>
<accession>A0A9P0AYE9</accession>
<evidence type="ECO:0000256" key="1">
    <source>
        <dbReference type="ARBA" id="ARBA00004430"/>
    </source>
</evidence>
<feature type="compositionally biased region" description="Acidic residues" evidence="6">
    <location>
        <begin position="361"/>
        <end position="375"/>
    </location>
</feature>
<dbReference type="InterPro" id="IPR006802">
    <property type="entry name" value="Radial_spoke"/>
</dbReference>
<reference evidence="7" key="1">
    <citation type="submission" date="2021-12" db="EMBL/GenBank/DDBJ databases">
        <authorList>
            <person name="King R."/>
        </authorList>
    </citation>
    <scope>NUCLEOTIDE SEQUENCE</scope>
</reference>
<dbReference type="EMBL" id="OV121133">
    <property type="protein sequence ID" value="CAH0550690.1"/>
    <property type="molecule type" value="Genomic_DNA"/>
</dbReference>
<keyword evidence="4" id="KW-0206">Cytoskeleton</keyword>
<dbReference type="AlphaFoldDB" id="A0A9P0AYE9"/>
<dbReference type="PANTHER" id="PTHR13159">
    <property type="entry name" value="RADIAL SPOKEHEAD-RELATED"/>
    <property type="match status" value="1"/>
</dbReference>
<keyword evidence="2" id="KW-0963">Cytoplasm</keyword>
<evidence type="ECO:0000256" key="4">
    <source>
        <dbReference type="ARBA" id="ARBA00023212"/>
    </source>
</evidence>
<protein>
    <submittedName>
        <fullName evidence="7">Uncharacterized protein</fullName>
    </submittedName>
</protein>
<proteinExistence type="predicted"/>
<evidence type="ECO:0000256" key="2">
    <source>
        <dbReference type="ARBA" id="ARBA00022490"/>
    </source>
</evidence>
<keyword evidence="8" id="KW-1185">Reference proteome</keyword>
<feature type="region of interest" description="Disordered" evidence="6">
    <location>
        <begin position="558"/>
        <end position="593"/>
    </location>
</feature>
<keyword evidence="3" id="KW-0969">Cilium</keyword>
<feature type="region of interest" description="Disordered" evidence="6">
    <location>
        <begin position="351"/>
        <end position="391"/>
    </location>
</feature>
<evidence type="ECO:0000256" key="3">
    <source>
        <dbReference type="ARBA" id="ARBA00023069"/>
    </source>
</evidence>
<dbReference type="OrthoDB" id="272202at2759"/>